<name>A0A2R8BGB0_9RHOB</name>
<dbReference type="InterPro" id="IPR013783">
    <property type="entry name" value="Ig-like_fold"/>
</dbReference>
<proteinExistence type="predicted"/>
<dbReference type="EMBL" id="OMOR01000001">
    <property type="protein sequence ID" value="SPH22162.1"/>
    <property type="molecule type" value="Genomic_DNA"/>
</dbReference>
<sequence>MKAIDFVVRDGAGALNRGTVSAEAETTTIQVTNGQEISLNLRQVDMEGHSRSGDDLSIVLSDGRIIVIENYFNDAGEANRLFISADGYLNEVAFVETTDGGLYAQFGPTEQWGKWSPSDDLIYLGRTEVAVGPVADDEVSMLAPLGALLGGGGLGAAGVAAGVGGLAVVGGGGGGGGGGNEPPHTEPTVDNADSTPSVGGTVMPYEVVVTGTGHPGDLVEVVVGDKSLDTLIGDDGTWGVTFDGDNLPSDGTSQADVTVTGGGETYDLDGPVFLIDTTPPEVSVTFGTESNGDIFNASELDGGATVGGTGEAGASVSVTVAGNTQTTTVGDDGSWSVTWPAGTFAGGEYSETMTIVATDALGNASTYSEVLVIDTVSEVAINTSAVGGDGTVNGVEAAGGITLTGSAQAGSTVNVTFGSTTLAATVASDGSWTVDFPASAVASGEYDATVTAVATDANGNSATTTGTVQVDTFVNAFNYTSTAGGADGVINQAEAQSGLVVTGQAEPGSTVSVVLGGVTTTATVAANGSWTATFSSDQLAGGTYTTTMTATATDAAGNTSEITQSVSVDTEAGLLTISPAPVEGDDIINAAEASDGVVLSGTADPSAVVTVTMGGVSHTVVTGANGVWNATFAAGEIAPGTYTANIEATTTDAAGNTRTATDSVQVDTQVDNMSVSANTVAGDGVINASEQASGVTITGTTEPGSSVMVTLGGVTVPATVDANGNWTAAYQSSQITTGEQNVALEVTATDAAGNVATINNTVEVDTLVNTLNFSAGNVAGDNVVNASEASTGISLGGQVEAGSTVVVDFHGTTLVANVDAAGNWSLDVPASAIPAGSYDADITVMATDAHDNTATISDTLRIDTDAPDGPVMASLTTIGDGVRGISIEQTDDDVSIAQVTDSAITATPAQSADNAFGETEFRFGSDVPDGSNLVITATDDAGNTAGTYVVLDDGVAGSTTSLATPGLGNYQVETVDLNFAEEAHLTINEAQLVNLSSNTDQLIVTGGGDDQVTLTDGQAAGTTTVDGADYNIYNVGAGTVLIDDEITVNTVIG</sequence>
<dbReference type="Pfam" id="PF19077">
    <property type="entry name" value="Big_13"/>
    <property type="match status" value="1"/>
</dbReference>
<keyword evidence="6" id="KW-1185">Reference proteome</keyword>
<dbReference type="Pfam" id="PF17936">
    <property type="entry name" value="Big_6"/>
    <property type="match status" value="3"/>
</dbReference>
<feature type="domain" description="Bacterial Ig" evidence="2">
    <location>
        <begin position="495"/>
        <end position="567"/>
    </location>
</feature>
<evidence type="ECO:0000259" key="3">
    <source>
        <dbReference type="Pfam" id="PF19077"/>
    </source>
</evidence>
<feature type="domain" description="Bacterial Ig" evidence="2">
    <location>
        <begin position="691"/>
        <end position="759"/>
    </location>
</feature>
<gene>
    <name evidence="5" type="ORF">ASD8599_02908</name>
</gene>
<evidence type="ECO:0000313" key="5">
    <source>
        <dbReference type="EMBL" id="SPH22162.1"/>
    </source>
</evidence>
<feature type="domain" description="Bacterial Ig-like" evidence="3">
    <location>
        <begin position="402"/>
        <end position="472"/>
    </location>
</feature>
<evidence type="ECO:0000256" key="1">
    <source>
        <dbReference type="SAM" id="MobiDB-lite"/>
    </source>
</evidence>
<feature type="domain" description="Bacterial Ig" evidence="2">
    <location>
        <begin position="302"/>
        <end position="374"/>
    </location>
</feature>
<accession>A0A2R8BGB0</accession>
<dbReference type="NCBIfam" id="NF033510">
    <property type="entry name" value="Ca_tandemer"/>
    <property type="match status" value="6"/>
</dbReference>
<dbReference type="RefSeq" id="WP_108829146.1">
    <property type="nucleotide sequence ID" value="NZ_OMOR01000001.1"/>
</dbReference>
<dbReference type="OrthoDB" id="7858035at2"/>
<dbReference type="InterPro" id="IPR044016">
    <property type="entry name" value="Big_13"/>
</dbReference>
<evidence type="ECO:0000259" key="2">
    <source>
        <dbReference type="Pfam" id="PF17936"/>
    </source>
</evidence>
<dbReference type="Gene3D" id="2.60.40.10">
    <property type="entry name" value="Immunoglobulins"/>
    <property type="match status" value="7"/>
</dbReference>
<feature type="region of interest" description="Disordered" evidence="1">
    <location>
        <begin position="174"/>
        <end position="197"/>
    </location>
</feature>
<dbReference type="Proteomes" id="UP000244880">
    <property type="component" value="Unassembled WGS sequence"/>
</dbReference>
<reference evidence="5 6" key="1">
    <citation type="submission" date="2018-03" db="EMBL/GenBank/DDBJ databases">
        <authorList>
            <person name="Keele B.F."/>
        </authorList>
    </citation>
    <scope>NUCLEOTIDE SEQUENCE [LARGE SCALE GENOMIC DNA]</scope>
    <source>
        <strain evidence="5 6">CECT 8599</strain>
    </source>
</reference>
<organism evidence="5 6">
    <name type="scientific">Ascidiaceihabitans donghaensis</name>
    <dbReference type="NCBI Taxonomy" id="1510460"/>
    <lineage>
        <taxon>Bacteria</taxon>
        <taxon>Pseudomonadati</taxon>
        <taxon>Pseudomonadota</taxon>
        <taxon>Alphaproteobacteria</taxon>
        <taxon>Rhodobacterales</taxon>
        <taxon>Paracoccaceae</taxon>
        <taxon>Ascidiaceihabitans</taxon>
    </lineage>
</organism>
<feature type="domain" description="Biofilm-associated protein BapA-like prefix-like" evidence="4">
    <location>
        <begin position="19"/>
        <end position="94"/>
    </location>
</feature>
<protein>
    <submittedName>
        <fullName evidence="5">Uncharacterized protein</fullName>
    </submittedName>
</protein>
<dbReference type="AlphaFoldDB" id="A0A2R8BGB0"/>
<evidence type="ECO:0000259" key="4">
    <source>
        <dbReference type="Pfam" id="PF22783"/>
    </source>
</evidence>
<dbReference type="InterPro" id="IPR048051">
    <property type="entry name" value="BapA-like_prefix-like"/>
</dbReference>
<dbReference type="Pfam" id="PF22783">
    <property type="entry name" value="BapA_N"/>
    <property type="match status" value="1"/>
</dbReference>
<dbReference type="InterPro" id="IPR041498">
    <property type="entry name" value="Big_6"/>
</dbReference>
<evidence type="ECO:0000313" key="6">
    <source>
        <dbReference type="Proteomes" id="UP000244880"/>
    </source>
</evidence>